<evidence type="ECO:0000256" key="8">
    <source>
        <dbReference type="ARBA" id="ARBA00022842"/>
    </source>
</evidence>
<comment type="subunit">
    <text evidence="4">Monomer.</text>
</comment>
<dbReference type="GO" id="GO:0010333">
    <property type="term" value="F:terpene synthase activity"/>
    <property type="evidence" value="ECO:0007669"/>
    <property type="project" value="InterPro"/>
</dbReference>
<evidence type="ECO:0000256" key="10">
    <source>
        <dbReference type="ARBA" id="ARBA00023239"/>
    </source>
</evidence>
<dbReference type="InterPro" id="IPR008930">
    <property type="entry name" value="Terpenoid_cyclase/PrenylTrfase"/>
</dbReference>
<organism evidence="14">
    <name type="scientific">Perilla frutescens var. frutescens</name>
    <dbReference type="NCBI Taxonomy" id="151328"/>
    <lineage>
        <taxon>Eukaryota</taxon>
        <taxon>Viridiplantae</taxon>
        <taxon>Streptophyta</taxon>
        <taxon>Embryophyta</taxon>
        <taxon>Tracheophyta</taxon>
        <taxon>Spermatophyta</taxon>
        <taxon>Magnoliopsida</taxon>
        <taxon>eudicotyledons</taxon>
        <taxon>Gunneridae</taxon>
        <taxon>Pentapetalae</taxon>
        <taxon>asterids</taxon>
        <taxon>lamiids</taxon>
        <taxon>Lamiales</taxon>
        <taxon>Lamiaceae</taxon>
        <taxon>Nepetoideae</taxon>
        <taxon>Elsholtzieae</taxon>
        <taxon>Perilla</taxon>
    </lineage>
</organism>
<proteinExistence type="evidence at transcript level"/>
<evidence type="ECO:0000259" key="13">
    <source>
        <dbReference type="Pfam" id="PF03936"/>
    </source>
</evidence>
<dbReference type="Gene3D" id="1.10.600.10">
    <property type="entry name" value="Farnesyl Diphosphate Synthase"/>
    <property type="match status" value="1"/>
</dbReference>
<evidence type="ECO:0000256" key="5">
    <source>
        <dbReference type="ARBA" id="ARBA00022528"/>
    </source>
</evidence>
<dbReference type="SUPFAM" id="SSF48239">
    <property type="entry name" value="Terpenoid cyclases/Protein prenyltransferases"/>
    <property type="match status" value="1"/>
</dbReference>
<evidence type="ECO:0000256" key="6">
    <source>
        <dbReference type="ARBA" id="ARBA00022640"/>
    </source>
</evidence>
<keyword evidence="10" id="KW-0456">Lyase</keyword>
<comment type="similarity">
    <text evidence="11">Belongs to the terpene synthase family. Tpsb subfamily.</text>
</comment>
<dbReference type="InterPro" id="IPR008949">
    <property type="entry name" value="Isoprenoid_synthase_dom_sf"/>
</dbReference>
<dbReference type="GO" id="GO:0016099">
    <property type="term" value="P:monoterpenoid biosynthetic process"/>
    <property type="evidence" value="ECO:0007669"/>
    <property type="project" value="UniProtKB-ARBA"/>
</dbReference>
<feature type="domain" description="Terpene synthase metal-binding" evidence="13">
    <location>
        <begin position="253"/>
        <end position="491"/>
    </location>
</feature>
<comment type="subcellular location">
    <subcellularLocation>
        <location evidence="2">Plastid</location>
        <location evidence="2">Chloroplast</location>
    </subcellularLocation>
</comment>
<dbReference type="SUPFAM" id="SSF48576">
    <property type="entry name" value="Terpenoid synthases"/>
    <property type="match status" value="1"/>
</dbReference>
<dbReference type="CDD" id="cd00684">
    <property type="entry name" value="Terpene_cyclase_plant_C1"/>
    <property type="match status" value="1"/>
</dbReference>
<keyword evidence="8" id="KW-0460">Magnesium</keyword>
<evidence type="ECO:0000256" key="3">
    <source>
        <dbReference type="ARBA" id="ARBA00004721"/>
    </source>
</evidence>
<evidence type="ECO:0000256" key="2">
    <source>
        <dbReference type="ARBA" id="ARBA00004229"/>
    </source>
</evidence>
<keyword evidence="5" id="KW-0150">Chloroplast</keyword>
<evidence type="ECO:0000256" key="7">
    <source>
        <dbReference type="ARBA" id="ARBA00022723"/>
    </source>
</evidence>
<reference evidence="14" key="1">
    <citation type="submission" date="2005-02" db="EMBL/GenBank/DDBJ databases">
        <authorList>
            <person name="Hosoi M."/>
            <person name="Ito M."/>
            <person name="Honda G."/>
        </authorList>
    </citation>
    <scope>NUCLEOTIDE SEQUENCE</scope>
    <source>
        <strain evidence="14">12</strain>
    </source>
</reference>
<comment type="pathway">
    <text evidence="3">Secondary metabolite biosynthesis; terpenoid biosynthesis.</text>
</comment>
<evidence type="ECO:0000256" key="1">
    <source>
        <dbReference type="ARBA" id="ARBA00001946"/>
    </source>
</evidence>
<dbReference type="EMBL" id="AY917195">
    <property type="protein sequence ID" value="AAX16077.1"/>
    <property type="molecule type" value="mRNA"/>
</dbReference>
<evidence type="ECO:0000313" key="14">
    <source>
        <dbReference type="EMBL" id="AAX16077.1"/>
    </source>
</evidence>
<accession>Q5D1Y5</accession>
<dbReference type="SFLD" id="SFLDG01019">
    <property type="entry name" value="Terpene_Cyclase_Like_1_C_Termi"/>
    <property type="match status" value="1"/>
</dbReference>
<keyword evidence="9" id="KW-0809">Transit peptide</keyword>
<evidence type="ECO:0000256" key="4">
    <source>
        <dbReference type="ARBA" id="ARBA00011245"/>
    </source>
</evidence>
<dbReference type="Pfam" id="PF01397">
    <property type="entry name" value="Terpene_synth"/>
    <property type="match status" value="1"/>
</dbReference>
<keyword evidence="6" id="KW-0934">Plastid</keyword>
<dbReference type="SFLD" id="SFLDS00005">
    <property type="entry name" value="Isoprenoid_Synthase_Type_I"/>
    <property type="match status" value="1"/>
</dbReference>
<dbReference type="FunFam" id="1.50.10.130:FF:000001">
    <property type="entry name" value="Isoprene synthase, chloroplastic"/>
    <property type="match status" value="1"/>
</dbReference>
<dbReference type="InterPro" id="IPR050148">
    <property type="entry name" value="Terpene_synthase-like"/>
</dbReference>
<dbReference type="GO" id="GO:0009507">
    <property type="term" value="C:chloroplast"/>
    <property type="evidence" value="ECO:0007669"/>
    <property type="project" value="UniProtKB-SubCell"/>
</dbReference>
<feature type="domain" description="Terpene synthase N-terminal" evidence="12">
    <location>
        <begin position="20"/>
        <end position="196"/>
    </location>
</feature>
<dbReference type="GO" id="GO:0016102">
    <property type="term" value="P:diterpenoid biosynthetic process"/>
    <property type="evidence" value="ECO:0007669"/>
    <property type="project" value="InterPro"/>
</dbReference>
<evidence type="ECO:0000256" key="9">
    <source>
        <dbReference type="ARBA" id="ARBA00022946"/>
    </source>
</evidence>
<dbReference type="AlphaFoldDB" id="Q5D1Y5"/>
<dbReference type="PANTHER" id="PTHR31225">
    <property type="entry name" value="OS04G0344100 PROTEIN-RELATED"/>
    <property type="match status" value="1"/>
</dbReference>
<dbReference type="InterPro" id="IPR001906">
    <property type="entry name" value="Terpene_synth_N"/>
</dbReference>
<sequence>MASEQAQNHRPVADFSPSLWGDQFVKYDSCPQVQKKYSNTVDVLKKEVKGMITAPGTKMVDTMELIDTIERLGVSFHFQDEIEQKLQQFFDLKTDYCNDGDDAYDLYTVALHFRLFRQHGYRISCDIFGRWIDGNGKFKEGLKSDGKSLLSLYEASYLRTRGETILDEALDFAAASLKSIAPHLQSPLGKQVVHALVQPLHFGNPRIEARNFISIYEEYEGMNEALLRLAKLDYNLLQMLHKEELHQVSRWWKDLDLITKLPYARDRVVECFFWAVGVYHEPQYSRARVMLTKTIVMTSIIDDTYDAYGTIEELDIFTEAIERWNVEETKRLPEYMKPLYKALLELYKQFEQELEKEGRSYVAYYAIESLKELVRSYRIEAKWFIQGYLPPYEEYLKNALITCTYCYHTTTSLLGVESAIKENFEWLSNKPKMLVAGLLICRLIDDIATYILERGRGQVATGIESYMKDNGATQEEPIAKIFEIATDAWKDINDECLRPSLYNSRDVLMRIFNLERIIDVTYKGNQDRYTQPEKVLKPHIIVFFFDPILI</sequence>
<dbReference type="InterPro" id="IPR005630">
    <property type="entry name" value="Terpene_synthase_metal-bd"/>
</dbReference>
<dbReference type="GO" id="GO:0000287">
    <property type="term" value="F:magnesium ion binding"/>
    <property type="evidence" value="ECO:0007669"/>
    <property type="project" value="InterPro"/>
</dbReference>
<dbReference type="Gene3D" id="1.50.10.130">
    <property type="entry name" value="Terpene synthase, N-terminal domain"/>
    <property type="match status" value="1"/>
</dbReference>
<evidence type="ECO:0000259" key="12">
    <source>
        <dbReference type="Pfam" id="PF01397"/>
    </source>
</evidence>
<evidence type="ECO:0000256" key="11">
    <source>
        <dbReference type="ARBA" id="ARBA00033744"/>
    </source>
</evidence>
<dbReference type="InterPro" id="IPR036965">
    <property type="entry name" value="Terpene_synth_N_sf"/>
</dbReference>
<protein>
    <submittedName>
        <fullName evidence="14">Valencene synthase</fullName>
    </submittedName>
</protein>
<dbReference type="Pfam" id="PF03936">
    <property type="entry name" value="Terpene_synth_C"/>
    <property type="match status" value="1"/>
</dbReference>
<keyword evidence="7" id="KW-0479">Metal-binding</keyword>
<dbReference type="InterPro" id="IPR034741">
    <property type="entry name" value="Terpene_cyclase-like_1_C"/>
</dbReference>
<dbReference type="InterPro" id="IPR044814">
    <property type="entry name" value="Terpene_cyclase_plant_C1"/>
</dbReference>
<comment type="cofactor">
    <cofactor evidence="1">
        <name>Mg(2+)</name>
        <dbReference type="ChEBI" id="CHEBI:18420"/>
    </cofactor>
</comment>
<dbReference type="PANTHER" id="PTHR31225:SF93">
    <property type="entry name" value="ALPHA-HUMULENE_(-)-(E)-BETA-CARYOPHYLLENE SYNTHASE"/>
    <property type="match status" value="1"/>
</dbReference>
<name>Q5D1Y5_PERFR</name>
<dbReference type="FunFam" id="1.10.600.10:FF:000007">
    <property type="entry name" value="Isoprene synthase, chloroplastic"/>
    <property type="match status" value="1"/>
</dbReference>